<feature type="chain" id="PRO_5045773577" evidence="1">
    <location>
        <begin position="23"/>
        <end position="153"/>
    </location>
</feature>
<feature type="signal peptide" evidence="1">
    <location>
        <begin position="1"/>
        <end position="22"/>
    </location>
</feature>
<protein>
    <submittedName>
        <fullName evidence="3">DUF4189 domain-containing protein</fullName>
    </submittedName>
</protein>
<evidence type="ECO:0000259" key="2">
    <source>
        <dbReference type="Pfam" id="PF13827"/>
    </source>
</evidence>
<dbReference type="RefSeq" id="WP_394163534.1">
    <property type="nucleotide sequence ID" value="NZ_JBHGCJ010000007.1"/>
</dbReference>
<feature type="domain" description="DUF4189" evidence="2">
    <location>
        <begin position="54"/>
        <end position="148"/>
    </location>
</feature>
<comment type="caution">
    <text evidence="3">The sequence shown here is derived from an EMBL/GenBank/DDBJ whole genome shotgun (WGS) entry which is preliminary data.</text>
</comment>
<dbReference type="EMBL" id="JBHGCJ010000007">
    <property type="protein sequence ID" value="MFG6109733.1"/>
    <property type="molecule type" value="Genomic_DNA"/>
</dbReference>
<evidence type="ECO:0000313" key="3">
    <source>
        <dbReference type="EMBL" id="MFG6109733.1"/>
    </source>
</evidence>
<gene>
    <name evidence="3" type="ORF">ACEU0G_003752</name>
</gene>
<dbReference type="Proteomes" id="UP001605261">
    <property type="component" value="Unassembled WGS sequence"/>
</dbReference>
<sequence length="153" mass="16196">MNIATRVFVFVGMALSIDTALAQQPQPGSVEYNTVYLPAHGVGDTRRPNPGNRWGAVATGRGAVLGFMVGAKSESEAKRAALSDCAAAGGKECLVEETFVNSCAVVTMNSSQFSWSTADPEKHSAEWLRTRALGKCGTDDCKIIREGCASPVR</sequence>
<dbReference type="InterPro" id="IPR025240">
    <property type="entry name" value="DUF4189"/>
</dbReference>
<organism evidence="3 4">
    <name type="scientific">Stenotrophomonas nematodicola</name>
    <dbReference type="NCBI Taxonomy" id="2656746"/>
    <lineage>
        <taxon>Bacteria</taxon>
        <taxon>Pseudomonadati</taxon>
        <taxon>Pseudomonadota</taxon>
        <taxon>Gammaproteobacteria</taxon>
        <taxon>Lysobacterales</taxon>
        <taxon>Lysobacteraceae</taxon>
        <taxon>Stenotrophomonas</taxon>
    </lineage>
</organism>
<evidence type="ECO:0000256" key="1">
    <source>
        <dbReference type="SAM" id="SignalP"/>
    </source>
</evidence>
<keyword evidence="4" id="KW-1185">Reference proteome</keyword>
<reference evidence="3 4" key="1">
    <citation type="submission" date="2024-09" db="EMBL/GenBank/DDBJ databases">
        <authorList>
            <consortium name="All-Russian atlas of soil microorganisms"/>
            <consortium name="as a basis for the search for new antimicrobial producers and enzymes with unique properties"/>
            <person name="Sokolova E.A."/>
            <person name="Voronina E.N."/>
        </authorList>
    </citation>
    <scope>NUCLEOTIDE SEQUENCE [LARGE SCALE GENOMIC DNA]</scope>
    <source>
        <strain evidence="3 4">AF-22b-331.1</strain>
    </source>
</reference>
<proteinExistence type="predicted"/>
<name>A0ABW7D0X5_9GAMM</name>
<accession>A0ABW7D0X5</accession>
<keyword evidence="1" id="KW-0732">Signal</keyword>
<evidence type="ECO:0000313" key="4">
    <source>
        <dbReference type="Proteomes" id="UP001605261"/>
    </source>
</evidence>
<dbReference type="Pfam" id="PF13827">
    <property type="entry name" value="DUF4189"/>
    <property type="match status" value="1"/>
</dbReference>